<dbReference type="GO" id="GO:0005829">
    <property type="term" value="C:cytosol"/>
    <property type="evidence" value="ECO:0007669"/>
    <property type="project" value="TreeGrafter"/>
</dbReference>
<comment type="caution">
    <text evidence="2">The sequence shown here is derived from an EMBL/GenBank/DDBJ whole genome shotgun (WGS) entry which is preliminary data.</text>
</comment>
<organism evidence="2 3">
    <name type="scientific">Filobasidium floriforme</name>
    <dbReference type="NCBI Taxonomy" id="5210"/>
    <lineage>
        <taxon>Eukaryota</taxon>
        <taxon>Fungi</taxon>
        <taxon>Dikarya</taxon>
        <taxon>Basidiomycota</taxon>
        <taxon>Agaricomycotina</taxon>
        <taxon>Tremellomycetes</taxon>
        <taxon>Filobasidiales</taxon>
        <taxon>Filobasidiaceae</taxon>
        <taxon>Filobasidium</taxon>
    </lineage>
</organism>
<dbReference type="AlphaFoldDB" id="A0A8K0JLH1"/>
<dbReference type="OrthoDB" id="413520at2759"/>
<dbReference type="PANTHER" id="PTHR14614">
    <property type="entry name" value="HEPATOCELLULAR CARCINOMA-ASSOCIATED ANTIGEN"/>
    <property type="match status" value="1"/>
</dbReference>
<keyword evidence="3" id="KW-1185">Reference proteome</keyword>
<dbReference type="PANTHER" id="PTHR14614:SF161">
    <property type="match status" value="1"/>
</dbReference>
<dbReference type="EMBL" id="JABELV010000052">
    <property type="protein sequence ID" value="KAG7553557.1"/>
    <property type="molecule type" value="Genomic_DNA"/>
</dbReference>
<accession>A0A8K0JLH1</accession>
<gene>
    <name evidence="2" type="ORF">FFLO_02989</name>
</gene>
<dbReference type="Pfam" id="PF10294">
    <property type="entry name" value="Methyltransf_16"/>
    <property type="match status" value="1"/>
</dbReference>
<reference evidence="2" key="1">
    <citation type="submission" date="2020-04" db="EMBL/GenBank/DDBJ databases">
        <title>Analysis of mating type loci in Filobasidium floriforme.</title>
        <authorList>
            <person name="Nowrousian M."/>
        </authorList>
    </citation>
    <scope>NUCLEOTIDE SEQUENCE</scope>
    <source>
        <strain evidence="2">CBS 6242</strain>
    </source>
</reference>
<dbReference type="GO" id="GO:0032991">
    <property type="term" value="C:protein-containing complex"/>
    <property type="evidence" value="ECO:0007669"/>
    <property type="project" value="TreeGrafter"/>
</dbReference>
<dbReference type="InterPro" id="IPR019410">
    <property type="entry name" value="Methyltransf_16"/>
</dbReference>
<dbReference type="Proteomes" id="UP000812966">
    <property type="component" value="Unassembled WGS sequence"/>
</dbReference>
<feature type="region of interest" description="Disordered" evidence="1">
    <location>
        <begin position="1"/>
        <end position="25"/>
    </location>
</feature>
<evidence type="ECO:0000313" key="3">
    <source>
        <dbReference type="Proteomes" id="UP000812966"/>
    </source>
</evidence>
<evidence type="ECO:0000313" key="2">
    <source>
        <dbReference type="EMBL" id="KAG7553557.1"/>
    </source>
</evidence>
<sequence length="363" mass="40183">MSDPSRHPNFPANLSIGPSRHAKAEQSVDDFEQDDAIQSYGIAGRIWDASYPILPYLSRPSALVINQFSPASTIFAQSDSPLADDESPVTILELGSGQSMATLHLLNQFAGGQDNPPPADGQSLPKVFLSDLPDVIPLCRRNVQKWRDQHERQAGVAQVEVDVVPLAWGDLEMGGQLARQLASEKRSLTHVLLIDLVYFPHLYPLLLRSLLQVTMPPFGKASESRDDTVGGPEVILSYKTRSLEFEEPFFHALGRYFRVQPLLVQLEKNKEVAGQVEPQLDHSNDRSEWSVHGVGDETYTYICHRWASTLASGWEIPATDSALMYGASKAGDSGGTELLASEKHAQDRTWGWVENQLAAIQWD</sequence>
<dbReference type="Gene3D" id="3.40.50.150">
    <property type="entry name" value="Vaccinia Virus protein VP39"/>
    <property type="match status" value="1"/>
</dbReference>
<name>A0A8K0JLH1_9TREE</name>
<evidence type="ECO:0000256" key="1">
    <source>
        <dbReference type="SAM" id="MobiDB-lite"/>
    </source>
</evidence>
<protein>
    <submittedName>
        <fullName evidence="2">Uncharacterized protein</fullName>
    </submittedName>
</protein>
<dbReference type="GO" id="GO:0008757">
    <property type="term" value="F:S-adenosylmethionine-dependent methyltransferase activity"/>
    <property type="evidence" value="ECO:0007669"/>
    <property type="project" value="UniProtKB-ARBA"/>
</dbReference>
<proteinExistence type="predicted"/>
<dbReference type="InterPro" id="IPR029063">
    <property type="entry name" value="SAM-dependent_MTases_sf"/>
</dbReference>